<keyword evidence="8 9" id="KW-0131">Cell cycle</keyword>
<dbReference type="GO" id="GO:0009037">
    <property type="term" value="F:tyrosine-based site-specific recombinase activity"/>
    <property type="evidence" value="ECO:0007669"/>
    <property type="project" value="UniProtKB-UniRule"/>
</dbReference>
<comment type="subunit">
    <text evidence="9">Forms a cyclic heterotetrameric complex composed of two molecules of XerC and two molecules of XerD.</text>
</comment>
<evidence type="ECO:0000256" key="5">
    <source>
        <dbReference type="ARBA" id="ARBA00022908"/>
    </source>
</evidence>
<accession>A0AAP2GN87</accession>
<keyword evidence="7 9" id="KW-0233">DNA recombination</keyword>
<dbReference type="Pfam" id="PF02899">
    <property type="entry name" value="Phage_int_SAM_1"/>
    <property type="match status" value="1"/>
</dbReference>
<dbReference type="RefSeq" id="WP_254082488.1">
    <property type="nucleotide sequence ID" value="NZ_JAHESE010000001.1"/>
</dbReference>
<dbReference type="PANTHER" id="PTHR30349:SF77">
    <property type="entry name" value="TYROSINE RECOMBINASE XERC"/>
    <property type="match status" value="1"/>
</dbReference>
<dbReference type="InterPro" id="IPR023009">
    <property type="entry name" value="Tyrosine_recombinase_XerC/XerD"/>
</dbReference>
<keyword evidence="6 9" id="KW-0238">DNA-binding</keyword>
<dbReference type="InterPro" id="IPR050090">
    <property type="entry name" value="Tyrosine_recombinase_XerCD"/>
</dbReference>
<feature type="domain" description="Tyr recombinase" evidence="10">
    <location>
        <begin position="104"/>
        <end position="286"/>
    </location>
</feature>
<feature type="domain" description="Core-binding (CB)" evidence="11">
    <location>
        <begin position="1"/>
        <end position="83"/>
    </location>
</feature>
<evidence type="ECO:0000256" key="1">
    <source>
        <dbReference type="ARBA" id="ARBA00004496"/>
    </source>
</evidence>
<feature type="active site" evidence="9">
    <location>
        <position position="169"/>
    </location>
</feature>
<keyword evidence="2 9" id="KW-0963">Cytoplasm</keyword>
<dbReference type="PROSITE" id="PS51898">
    <property type="entry name" value="TYR_RECOMBINASE"/>
    <property type="match status" value="1"/>
</dbReference>
<evidence type="ECO:0000256" key="3">
    <source>
        <dbReference type="ARBA" id="ARBA00022618"/>
    </source>
</evidence>
<keyword evidence="13" id="KW-1185">Reference proteome</keyword>
<dbReference type="GO" id="GO:0051301">
    <property type="term" value="P:cell division"/>
    <property type="evidence" value="ECO:0007669"/>
    <property type="project" value="UniProtKB-KW"/>
</dbReference>
<dbReference type="PROSITE" id="PS51900">
    <property type="entry name" value="CB"/>
    <property type="match status" value="1"/>
</dbReference>
<feature type="active site" evidence="9">
    <location>
        <position position="238"/>
    </location>
</feature>
<feature type="active site" evidence="9">
    <location>
        <position position="145"/>
    </location>
</feature>
<evidence type="ECO:0000256" key="4">
    <source>
        <dbReference type="ARBA" id="ARBA00022829"/>
    </source>
</evidence>
<keyword evidence="3 9" id="KW-0132">Cell division</keyword>
<comment type="subcellular location">
    <subcellularLocation>
        <location evidence="1 9">Cytoplasm</location>
    </subcellularLocation>
</comment>
<proteinExistence type="inferred from homology"/>
<feature type="active site" evidence="9">
    <location>
        <position position="241"/>
    </location>
</feature>
<evidence type="ECO:0000313" key="13">
    <source>
        <dbReference type="Proteomes" id="UP001319080"/>
    </source>
</evidence>
<evidence type="ECO:0000256" key="7">
    <source>
        <dbReference type="ARBA" id="ARBA00023172"/>
    </source>
</evidence>
<dbReference type="SUPFAM" id="SSF56349">
    <property type="entry name" value="DNA breaking-rejoining enzymes"/>
    <property type="match status" value="1"/>
</dbReference>
<dbReference type="InterPro" id="IPR044068">
    <property type="entry name" value="CB"/>
</dbReference>
<feature type="active site" evidence="9">
    <location>
        <position position="264"/>
    </location>
</feature>
<protein>
    <recommendedName>
        <fullName evidence="9">Tyrosine recombinase XerC</fullName>
    </recommendedName>
</protein>
<comment type="similarity">
    <text evidence="9">Belongs to the 'phage' integrase family. XerC subfamily.</text>
</comment>
<evidence type="ECO:0000259" key="10">
    <source>
        <dbReference type="PROSITE" id="PS51898"/>
    </source>
</evidence>
<feature type="active site" description="O-(3'-phospho-DNA)-tyrosine intermediate" evidence="9">
    <location>
        <position position="273"/>
    </location>
</feature>
<dbReference type="Proteomes" id="UP001319080">
    <property type="component" value="Unassembled WGS sequence"/>
</dbReference>
<evidence type="ECO:0000313" key="12">
    <source>
        <dbReference type="EMBL" id="MBT1706904.1"/>
    </source>
</evidence>
<evidence type="ECO:0000256" key="8">
    <source>
        <dbReference type="ARBA" id="ARBA00023306"/>
    </source>
</evidence>
<keyword evidence="5 9" id="KW-0229">DNA integration</keyword>
<dbReference type="Gene3D" id="1.10.443.10">
    <property type="entry name" value="Intergrase catalytic core"/>
    <property type="match status" value="1"/>
</dbReference>
<gene>
    <name evidence="9" type="primary">xerC</name>
    <name evidence="12" type="ORF">KK062_01645</name>
</gene>
<dbReference type="GO" id="GO:0006313">
    <property type="term" value="P:DNA transposition"/>
    <property type="evidence" value="ECO:0007669"/>
    <property type="project" value="UniProtKB-UniRule"/>
</dbReference>
<dbReference type="HAMAP" id="MF_01808">
    <property type="entry name" value="Recomb_XerC_XerD"/>
    <property type="match status" value="1"/>
</dbReference>
<keyword evidence="4 9" id="KW-0159">Chromosome partition</keyword>
<evidence type="ECO:0000259" key="11">
    <source>
        <dbReference type="PROSITE" id="PS51900"/>
    </source>
</evidence>
<dbReference type="Pfam" id="PF00589">
    <property type="entry name" value="Phage_integrase"/>
    <property type="match status" value="1"/>
</dbReference>
<dbReference type="Gene3D" id="1.10.150.130">
    <property type="match status" value="1"/>
</dbReference>
<dbReference type="AlphaFoldDB" id="A0AAP2GN87"/>
<sequence length="292" mass="33410">MVQSFLTYLQSEKRLSANTILAYESDLAQFLGFLETTFPGTAAENADYNELRYWIVQLVEDGLGATSVNRKIACLRSFYKFLMRREVIKKDPTVKIKPLKTPKRIPSFVKEADMVRVLDNKVFEDTLDGQRTKLILELFYGTGMRLSELLNLRENQIDLINRTVKVLGKRNKERIIPFSQNLVSIIEDYKNVRNREVENSGHGLLLVTDSGEPCYPMMIYRIVKTHLQISTAERKSPHVLRHTYATHLLNKGAEINAVKDLLGHSSLAATQVYTHNSIEKLKKAFDLAHPKA</sequence>
<dbReference type="InterPro" id="IPR002104">
    <property type="entry name" value="Integrase_catalytic"/>
</dbReference>
<organism evidence="12 13">
    <name type="scientific">Dawidia cretensis</name>
    <dbReference type="NCBI Taxonomy" id="2782350"/>
    <lineage>
        <taxon>Bacteria</taxon>
        <taxon>Pseudomonadati</taxon>
        <taxon>Bacteroidota</taxon>
        <taxon>Cytophagia</taxon>
        <taxon>Cytophagales</taxon>
        <taxon>Chryseotaleaceae</taxon>
        <taxon>Dawidia</taxon>
    </lineage>
</organism>
<dbReference type="GO" id="GO:0005737">
    <property type="term" value="C:cytoplasm"/>
    <property type="evidence" value="ECO:0007669"/>
    <property type="project" value="UniProtKB-SubCell"/>
</dbReference>
<dbReference type="InterPro" id="IPR011010">
    <property type="entry name" value="DNA_brk_join_enz"/>
</dbReference>
<dbReference type="InterPro" id="IPR010998">
    <property type="entry name" value="Integrase_recombinase_N"/>
</dbReference>
<evidence type="ECO:0000256" key="6">
    <source>
        <dbReference type="ARBA" id="ARBA00023125"/>
    </source>
</evidence>
<name>A0AAP2GN87_9BACT</name>
<reference evidence="12 13" key="1">
    <citation type="submission" date="2021-05" db="EMBL/GenBank/DDBJ databases">
        <title>A Polyphasic approach of four new species of the genus Ohtaekwangia: Ohtaekwangia histidinii sp. nov., Ohtaekwangia cretensis sp. nov., Ohtaekwangia indiensis sp. nov., Ohtaekwangia reichenbachii sp. nov. from diverse environment.</title>
        <authorList>
            <person name="Octaviana S."/>
        </authorList>
    </citation>
    <scope>NUCLEOTIDE SEQUENCE [LARGE SCALE GENOMIC DNA]</scope>
    <source>
        <strain evidence="12 13">PWU5</strain>
    </source>
</reference>
<evidence type="ECO:0000256" key="2">
    <source>
        <dbReference type="ARBA" id="ARBA00022490"/>
    </source>
</evidence>
<dbReference type="InterPro" id="IPR013762">
    <property type="entry name" value="Integrase-like_cat_sf"/>
</dbReference>
<dbReference type="EMBL" id="JAHESE010000001">
    <property type="protein sequence ID" value="MBT1706904.1"/>
    <property type="molecule type" value="Genomic_DNA"/>
</dbReference>
<dbReference type="GO" id="GO:0007059">
    <property type="term" value="P:chromosome segregation"/>
    <property type="evidence" value="ECO:0007669"/>
    <property type="project" value="UniProtKB-UniRule"/>
</dbReference>
<dbReference type="PANTHER" id="PTHR30349">
    <property type="entry name" value="PHAGE INTEGRASE-RELATED"/>
    <property type="match status" value="1"/>
</dbReference>
<comment type="caution">
    <text evidence="12">The sequence shown here is derived from an EMBL/GenBank/DDBJ whole genome shotgun (WGS) entry which is preliminary data.</text>
</comment>
<dbReference type="InterPro" id="IPR004107">
    <property type="entry name" value="Integrase_SAM-like_N"/>
</dbReference>
<dbReference type="GO" id="GO:0003677">
    <property type="term" value="F:DNA binding"/>
    <property type="evidence" value="ECO:0007669"/>
    <property type="project" value="UniProtKB-UniRule"/>
</dbReference>
<evidence type="ECO:0000256" key="9">
    <source>
        <dbReference type="HAMAP-Rule" id="MF_01808"/>
    </source>
</evidence>
<comment type="function">
    <text evidence="9">Site-specific tyrosine recombinase, which acts by catalyzing the cutting and rejoining of the recombining DNA molecules. The XerC-XerD complex is essential to convert dimers of the bacterial chromosome into monomers to permit their segregation at cell division. It also contributes to the segregational stability of plasmids.</text>
</comment>